<evidence type="ECO:0000313" key="4">
    <source>
        <dbReference type="EMBL" id="SCQ22170.1"/>
    </source>
</evidence>
<feature type="coiled-coil region" evidence="1">
    <location>
        <begin position="159"/>
        <end position="186"/>
    </location>
</feature>
<evidence type="ECO:0000256" key="1">
    <source>
        <dbReference type="SAM" id="Coils"/>
    </source>
</evidence>
<dbReference type="Proteomes" id="UP000219259">
    <property type="component" value="Unassembled WGS sequence"/>
</dbReference>
<accession>A0A1D3UPS5</accession>
<dbReference type="InterPro" id="IPR007139">
    <property type="entry name" value="DUF349"/>
</dbReference>
<dbReference type="RefSeq" id="WP_087879691.1">
    <property type="nucleotide sequence ID" value="NZ_CAJPTF010000045.1"/>
</dbReference>
<dbReference type="Proteomes" id="UP000182057">
    <property type="component" value="Unassembled WGS sequence"/>
</dbReference>
<proteinExistence type="predicted"/>
<gene>
    <name evidence="3" type="ORF">CLI86_06325</name>
    <name evidence="4" type="ORF">TFUB20_01624</name>
</gene>
<reference evidence="4 5" key="1">
    <citation type="submission" date="2016-09" db="EMBL/GenBank/DDBJ databases">
        <authorList>
            <person name="Capua I."/>
            <person name="De Benedictis P."/>
            <person name="Joannis T."/>
            <person name="Lombin L.H."/>
            <person name="Cattoli G."/>
        </authorList>
    </citation>
    <scope>NUCLEOTIDE SEQUENCE [LARGE SCALE GENOMIC DNA]</scope>
    <source>
        <strain evidence="4 5">UB20</strain>
    </source>
</reference>
<keyword evidence="1" id="KW-0175">Coiled coil</keyword>
<evidence type="ECO:0000313" key="5">
    <source>
        <dbReference type="Proteomes" id="UP000182057"/>
    </source>
</evidence>
<dbReference type="EMBL" id="FMMM01000057">
    <property type="protein sequence ID" value="SCQ22170.1"/>
    <property type="molecule type" value="Genomic_DNA"/>
</dbReference>
<reference evidence="3 6" key="2">
    <citation type="submission" date="2017-09" db="EMBL/GenBank/DDBJ databases">
        <title>Phase variable restriction modification systems are present in the genome sequences of periodontal pathogens Prevotella intermedia, Tannerella forsythia and Porphyromonas gingivalis.</title>
        <authorList>
            <person name="Haigh R.D."/>
            <person name="Crawford L."/>
            <person name="Ralph J."/>
            <person name="Wanford J."/>
            <person name="Vartoukian S.R."/>
            <person name="Hijazib K."/>
            <person name="Wade W."/>
            <person name="Oggioni M.R."/>
        </authorList>
    </citation>
    <scope>NUCLEOTIDE SEQUENCE [LARGE SCALE GENOMIC DNA]</scope>
    <source>
        <strain evidence="3 6">WW11663</strain>
    </source>
</reference>
<evidence type="ECO:0000313" key="3">
    <source>
        <dbReference type="EMBL" id="PDP43882.1"/>
    </source>
</evidence>
<dbReference type="AlphaFoldDB" id="A0A1D3UPS5"/>
<feature type="region of interest" description="Disordered" evidence="2">
    <location>
        <begin position="1"/>
        <end position="59"/>
    </location>
</feature>
<dbReference type="OrthoDB" id="5422202at2"/>
<evidence type="ECO:0000313" key="6">
    <source>
        <dbReference type="Proteomes" id="UP000219259"/>
    </source>
</evidence>
<dbReference type="Pfam" id="PF03993">
    <property type="entry name" value="DUF349"/>
    <property type="match status" value="5"/>
</dbReference>
<sequence>MELTKDTNETGQTEMTQMPDALSAQQPSENVAESSEIVQEQENAMEEKPAEAMHDITLDEASVQKEPEMKELPTTPDDFCGELQEAIEVGAIGMIDKQAILEELKTLVEHAEEAPREQLEKLKKAYLQTVKAEVDELKRIFIENGGEEKDFDTPADDTAAIYRQLLDRYKEKRIALQKEQTRIKEENYLKKLQLIDRMGALVDSNDNFNKRYNEFKEIQQQWKEYNPIPQEYARELWRNFQLQSERFYDLVKINNQLRDYDFKKNLEMKTALCEAAEKLTDETDAVSAYHQLQTLFQQWREIGPVSRELREELWARFKRASTSINKRHHNYIGTLREQEEENLKEKTSLCETVEGIVYDDLKSFKDWEKKTQEVLDLQQKWRTIGFASKKKNTKIFERFRKACDEYFQRRSEFLRNTKKEAEANYQLKKVLAEKAEALKESTDWKETTRAMIKLQEEWKKIGPVSRKQSDAIWKRFIKACDYFFEQKNKVVASQKGEETTNLEIKKALIEKIKAVDERLPESEAVATLKSLIAEWNATGHVPFRSKDKIYTAFREAIDQQFDRLNIAQTDRRMQQFRSTLTEMSGQGENKLHDERDKLMRMYERMKNEVQTYENNIGFLNVSSKGGSGLLKEMERKIEHLKDEMALIVKKIDAIDENLE</sequence>
<protein>
    <submittedName>
        <fullName evidence="3">DUF349 domain-containing protein</fullName>
    </submittedName>
</protein>
<feature type="compositionally biased region" description="Basic and acidic residues" evidence="2">
    <location>
        <begin position="45"/>
        <end position="59"/>
    </location>
</feature>
<dbReference type="EMBL" id="NSLJ01000013">
    <property type="protein sequence ID" value="PDP43882.1"/>
    <property type="molecule type" value="Genomic_DNA"/>
</dbReference>
<organism evidence="4 5">
    <name type="scientific">Tannerella forsythia</name>
    <name type="common">Bacteroides forsythus</name>
    <dbReference type="NCBI Taxonomy" id="28112"/>
    <lineage>
        <taxon>Bacteria</taxon>
        <taxon>Pseudomonadati</taxon>
        <taxon>Bacteroidota</taxon>
        <taxon>Bacteroidia</taxon>
        <taxon>Bacteroidales</taxon>
        <taxon>Tannerellaceae</taxon>
        <taxon>Tannerella</taxon>
    </lineage>
</organism>
<feature type="compositionally biased region" description="Polar residues" evidence="2">
    <location>
        <begin position="23"/>
        <end position="42"/>
    </location>
</feature>
<name>A0A1D3UPS5_TANFO</name>
<evidence type="ECO:0000256" key="2">
    <source>
        <dbReference type="SAM" id="MobiDB-lite"/>
    </source>
</evidence>
<feature type="coiled-coil region" evidence="1">
    <location>
        <begin position="588"/>
        <end position="657"/>
    </location>
</feature>